<feature type="domain" description="Enoyl reductase (ER)" evidence="8">
    <location>
        <begin position="25"/>
        <end position="361"/>
    </location>
</feature>
<dbReference type="PROSITE" id="PS00059">
    <property type="entry name" value="ADH_ZINC"/>
    <property type="match status" value="1"/>
</dbReference>
<evidence type="ECO:0000256" key="4">
    <source>
        <dbReference type="ARBA" id="ARBA00022833"/>
    </source>
</evidence>
<comment type="cofactor">
    <cofactor evidence="1 7">
        <name>Zn(2+)</name>
        <dbReference type="ChEBI" id="CHEBI:29105"/>
    </cofactor>
</comment>
<dbReference type="KEGG" id="apuu:APUU_51553S"/>
<dbReference type="RefSeq" id="XP_041559036.1">
    <property type="nucleotide sequence ID" value="XM_041706674.1"/>
</dbReference>
<evidence type="ECO:0000256" key="7">
    <source>
        <dbReference type="RuleBase" id="RU361277"/>
    </source>
</evidence>
<dbReference type="Proteomes" id="UP000654913">
    <property type="component" value="Chromosome 5"/>
</dbReference>
<dbReference type="GO" id="GO:0008270">
    <property type="term" value="F:zinc ion binding"/>
    <property type="evidence" value="ECO:0007669"/>
    <property type="project" value="InterPro"/>
</dbReference>
<dbReference type="InterPro" id="IPR020843">
    <property type="entry name" value="ER"/>
</dbReference>
<organism evidence="9 10">
    <name type="scientific">Aspergillus puulaauensis</name>
    <dbReference type="NCBI Taxonomy" id="1220207"/>
    <lineage>
        <taxon>Eukaryota</taxon>
        <taxon>Fungi</taxon>
        <taxon>Dikarya</taxon>
        <taxon>Ascomycota</taxon>
        <taxon>Pezizomycotina</taxon>
        <taxon>Eurotiomycetes</taxon>
        <taxon>Eurotiomycetidae</taxon>
        <taxon>Eurotiales</taxon>
        <taxon>Aspergillaceae</taxon>
        <taxon>Aspergillus</taxon>
    </lineage>
</organism>
<sequence length="367" mass="38940">MNSTAEIPRFDIPTHCKAGVVINEGPDFHVEVQMVPVPEPGPDYILIRLNATGICSSDIHMMKGDLGVPPMSTFGVRSPGHEGAGVVVKVGANVKNFKLGDRAGIKPITDTCGSCAMCWDDKETYCKAAIHTGLMTPGTYQQYIVSPARYTSPIPDGVPDEVAAPIMCSASTMYRSLTESNLRAGCWVAFPGGGGGVGIQGIQLARAMGMRPIVVDTGDSKRELSLKMGAEAFVDFRETDDPVKAVIEVADGVGVHGVFVTAPAAYKTAISYTGERIGAIIMCIGMPPAGSTTLGADPCEFIFKNLSIKGSLVGTRSDTAAALDFAKRGLLQQISEVYPINRLPEGVEKLRKGQVAGRVVVDFNWEE</sequence>
<dbReference type="SMART" id="SM00829">
    <property type="entry name" value="PKS_ER"/>
    <property type="match status" value="1"/>
</dbReference>
<dbReference type="PANTHER" id="PTHR42940:SF1">
    <property type="entry name" value="ENOYL REDUCTASE (ER) DOMAIN-CONTAINING PROTEIN"/>
    <property type="match status" value="1"/>
</dbReference>
<dbReference type="InterPro" id="IPR013149">
    <property type="entry name" value="ADH-like_C"/>
</dbReference>
<keyword evidence="3 7" id="KW-0479">Metal-binding</keyword>
<keyword evidence="6" id="KW-0520">NAD</keyword>
<proteinExistence type="inferred from homology"/>
<name>A0A7R7XS99_9EURO</name>
<dbReference type="SUPFAM" id="SSF51735">
    <property type="entry name" value="NAD(P)-binding Rossmann-fold domains"/>
    <property type="match status" value="1"/>
</dbReference>
<dbReference type="Gene3D" id="3.40.50.720">
    <property type="entry name" value="NAD(P)-binding Rossmann-like Domain"/>
    <property type="match status" value="1"/>
</dbReference>
<evidence type="ECO:0000313" key="10">
    <source>
        <dbReference type="Proteomes" id="UP000654913"/>
    </source>
</evidence>
<dbReference type="Pfam" id="PF08240">
    <property type="entry name" value="ADH_N"/>
    <property type="match status" value="1"/>
</dbReference>
<evidence type="ECO:0000256" key="2">
    <source>
        <dbReference type="ARBA" id="ARBA00008072"/>
    </source>
</evidence>
<dbReference type="FunFam" id="3.40.50.720:FF:000039">
    <property type="entry name" value="Alcohol dehydrogenase AdhP"/>
    <property type="match status" value="1"/>
</dbReference>
<keyword evidence="5" id="KW-0560">Oxidoreductase</keyword>
<reference evidence="9" key="2">
    <citation type="submission" date="2021-02" db="EMBL/GenBank/DDBJ databases">
        <title>Aspergillus puulaauensis MK2 genome sequence.</title>
        <authorList>
            <person name="Futagami T."/>
            <person name="Mori K."/>
            <person name="Kadooka C."/>
            <person name="Tanaka T."/>
        </authorList>
    </citation>
    <scope>NUCLEOTIDE SEQUENCE</scope>
    <source>
        <strain evidence="9">MK2</strain>
    </source>
</reference>
<comment type="similarity">
    <text evidence="2 7">Belongs to the zinc-containing alcohol dehydrogenase family.</text>
</comment>
<evidence type="ECO:0000256" key="3">
    <source>
        <dbReference type="ARBA" id="ARBA00022723"/>
    </source>
</evidence>
<keyword evidence="4 7" id="KW-0862">Zinc</keyword>
<gene>
    <name evidence="9" type="ORF">APUU_51553S</name>
</gene>
<evidence type="ECO:0000256" key="6">
    <source>
        <dbReference type="ARBA" id="ARBA00023027"/>
    </source>
</evidence>
<evidence type="ECO:0000313" key="9">
    <source>
        <dbReference type="EMBL" id="BCS26842.1"/>
    </source>
</evidence>
<evidence type="ECO:0000256" key="1">
    <source>
        <dbReference type="ARBA" id="ARBA00001947"/>
    </source>
</evidence>
<keyword evidence="10" id="KW-1185">Reference proteome</keyword>
<dbReference type="GO" id="GO:0005737">
    <property type="term" value="C:cytoplasm"/>
    <property type="evidence" value="ECO:0007669"/>
    <property type="project" value="TreeGrafter"/>
</dbReference>
<protein>
    <recommendedName>
        <fullName evidence="8">Enoyl reductase (ER) domain-containing protein</fullName>
    </recommendedName>
</protein>
<dbReference type="PANTHER" id="PTHR42940">
    <property type="entry name" value="ALCOHOL DEHYDROGENASE 1-RELATED"/>
    <property type="match status" value="1"/>
</dbReference>
<dbReference type="GO" id="GO:0004022">
    <property type="term" value="F:alcohol dehydrogenase (NAD+) activity"/>
    <property type="evidence" value="ECO:0007669"/>
    <property type="project" value="TreeGrafter"/>
</dbReference>
<dbReference type="OrthoDB" id="1879366at2759"/>
<dbReference type="InterPro" id="IPR002328">
    <property type="entry name" value="ADH_Zn_CS"/>
</dbReference>
<dbReference type="Gene3D" id="3.90.180.10">
    <property type="entry name" value="Medium-chain alcohol dehydrogenases, catalytic domain"/>
    <property type="match status" value="1"/>
</dbReference>
<dbReference type="GeneID" id="64976847"/>
<dbReference type="Pfam" id="PF00107">
    <property type="entry name" value="ADH_zinc_N"/>
    <property type="match status" value="1"/>
</dbReference>
<dbReference type="SUPFAM" id="SSF50129">
    <property type="entry name" value="GroES-like"/>
    <property type="match status" value="1"/>
</dbReference>
<dbReference type="EMBL" id="AP024447">
    <property type="protein sequence ID" value="BCS26842.1"/>
    <property type="molecule type" value="Genomic_DNA"/>
</dbReference>
<dbReference type="InterPro" id="IPR036291">
    <property type="entry name" value="NAD(P)-bd_dom_sf"/>
</dbReference>
<dbReference type="InterPro" id="IPR013154">
    <property type="entry name" value="ADH-like_N"/>
</dbReference>
<accession>A0A7R7XS99</accession>
<evidence type="ECO:0000259" key="8">
    <source>
        <dbReference type="SMART" id="SM00829"/>
    </source>
</evidence>
<reference evidence="9" key="1">
    <citation type="submission" date="2021-01" db="EMBL/GenBank/DDBJ databases">
        <authorList>
            <consortium name="Aspergillus puulaauensis MK2 genome sequencing consortium"/>
            <person name="Kazuki M."/>
            <person name="Futagami T."/>
        </authorList>
    </citation>
    <scope>NUCLEOTIDE SEQUENCE</scope>
    <source>
        <strain evidence="9">MK2</strain>
    </source>
</reference>
<evidence type="ECO:0000256" key="5">
    <source>
        <dbReference type="ARBA" id="ARBA00023002"/>
    </source>
</evidence>
<dbReference type="AlphaFoldDB" id="A0A7R7XS99"/>
<dbReference type="InterPro" id="IPR011032">
    <property type="entry name" value="GroES-like_sf"/>
</dbReference>
<dbReference type="CDD" id="cd08297">
    <property type="entry name" value="CAD3"/>
    <property type="match status" value="1"/>
</dbReference>